<dbReference type="EMBL" id="CAKJTJ010000011">
    <property type="protein sequence ID" value="CAG9621529.1"/>
    <property type="molecule type" value="Genomic_DNA"/>
</dbReference>
<dbReference type="Gene3D" id="3.40.710.10">
    <property type="entry name" value="DD-peptidase/beta-lactamase superfamily"/>
    <property type="match status" value="1"/>
</dbReference>
<comment type="caution">
    <text evidence="2">The sequence shown here is derived from an EMBL/GenBank/DDBJ whole genome shotgun (WGS) entry which is preliminary data.</text>
</comment>
<dbReference type="InterPro" id="IPR045155">
    <property type="entry name" value="Beta-lactam_cat"/>
</dbReference>
<keyword evidence="3" id="KW-1185">Reference proteome</keyword>
<dbReference type="InterPro" id="IPR012338">
    <property type="entry name" value="Beta-lactam/transpept-like"/>
</dbReference>
<evidence type="ECO:0000313" key="2">
    <source>
        <dbReference type="EMBL" id="CAG9621529.1"/>
    </source>
</evidence>
<reference evidence="2 3" key="1">
    <citation type="submission" date="2021-10" db="EMBL/GenBank/DDBJ databases">
        <authorList>
            <person name="Criscuolo A."/>
        </authorList>
    </citation>
    <scope>NUCLEOTIDE SEQUENCE [LARGE SCALE GENOMIC DNA]</scope>
    <source>
        <strain evidence="3">CIP 111883</strain>
    </source>
</reference>
<evidence type="ECO:0000313" key="3">
    <source>
        <dbReference type="Proteomes" id="UP000789833"/>
    </source>
</evidence>
<evidence type="ECO:0000259" key="1">
    <source>
        <dbReference type="Pfam" id="PF13354"/>
    </source>
</evidence>
<name>A0ABM8YNG1_9BACI</name>
<organism evidence="2 3">
    <name type="scientific">Sutcliffiella rhizosphaerae</name>
    <dbReference type="NCBI Taxonomy" id="2880967"/>
    <lineage>
        <taxon>Bacteria</taxon>
        <taxon>Bacillati</taxon>
        <taxon>Bacillota</taxon>
        <taxon>Bacilli</taxon>
        <taxon>Bacillales</taxon>
        <taxon>Bacillaceae</taxon>
        <taxon>Sutcliffiella</taxon>
    </lineage>
</organism>
<dbReference type="Pfam" id="PF13354">
    <property type="entry name" value="Beta-lactamase2"/>
    <property type="match status" value="1"/>
</dbReference>
<proteinExistence type="predicted"/>
<feature type="domain" description="Beta-lactamase class A catalytic" evidence="1">
    <location>
        <begin position="25"/>
        <end position="219"/>
    </location>
</feature>
<protein>
    <recommendedName>
        <fullName evidence="1">Beta-lactamase class A catalytic domain-containing protein</fullName>
    </recommendedName>
</protein>
<accession>A0ABM8YNG1</accession>
<sequence length="252" mass="28650">MLNRAIEKLLEIEKGNVGIKIFSTKDDTFFSWNSDMLVPLASAAKVAIGFSVACWVEEGLFQWDDIVPHICFNPNEDSKELYPHFQHRRSLALREAVEVMIACHDSYVANGLVNFCGGWEKVNKTIQSYSPTLYVTENPRANKNKGQLGQLFDVMLEIFQKYKENPLIWVPLINGLVRQQGMVDEIPSYLLNHMTGGLENVILDFGILGGFDNDPILFALGAIELPNRSDNQEADIKIYETLKLLYREYLSQ</sequence>
<gene>
    <name evidence="2" type="ORF">BACCIP111883_02302</name>
</gene>
<dbReference type="Proteomes" id="UP000789833">
    <property type="component" value="Unassembled WGS sequence"/>
</dbReference>
<dbReference type="SUPFAM" id="SSF56601">
    <property type="entry name" value="beta-lactamase/transpeptidase-like"/>
    <property type="match status" value="1"/>
</dbReference>